<evidence type="ECO:0000313" key="2">
    <source>
        <dbReference type="EMBL" id="MFC4010830.1"/>
    </source>
</evidence>
<comment type="caution">
    <text evidence="2">The sequence shown here is derived from an EMBL/GenBank/DDBJ whole genome shotgun (WGS) entry which is preliminary data.</text>
</comment>
<accession>A0ABV8GCW2</accession>
<feature type="transmembrane region" description="Helical" evidence="1">
    <location>
        <begin position="85"/>
        <end position="116"/>
    </location>
</feature>
<keyword evidence="3" id="KW-1185">Reference proteome</keyword>
<feature type="transmembrane region" description="Helical" evidence="1">
    <location>
        <begin position="202"/>
        <end position="225"/>
    </location>
</feature>
<keyword evidence="1" id="KW-1133">Transmembrane helix</keyword>
<feature type="transmembrane region" description="Helical" evidence="1">
    <location>
        <begin position="41"/>
        <end position="65"/>
    </location>
</feature>
<organism evidence="2 3">
    <name type="scientific">Nonomuraea purpurea</name>
    <dbReference type="NCBI Taxonomy" id="1849276"/>
    <lineage>
        <taxon>Bacteria</taxon>
        <taxon>Bacillati</taxon>
        <taxon>Actinomycetota</taxon>
        <taxon>Actinomycetes</taxon>
        <taxon>Streptosporangiales</taxon>
        <taxon>Streptosporangiaceae</taxon>
        <taxon>Nonomuraea</taxon>
    </lineage>
</organism>
<evidence type="ECO:0000313" key="3">
    <source>
        <dbReference type="Proteomes" id="UP001595851"/>
    </source>
</evidence>
<reference evidence="3" key="1">
    <citation type="journal article" date="2019" name="Int. J. Syst. Evol. Microbiol.">
        <title>The Global Catalogue of Microorganisms (GCM) 10K type strain sequencing project: providing services to taxonomists for standard genome sequencing and annotation.</title>
        <authorList>
            <consortium name="The Broad Institute Genomics Platform"/>
            <consortium name="The Broad Institute Genome Sequencing Center for Infectious Disease"/>
            <person name="Wu L."/>
            <person name="Ma J."/>
        </authorList>
    </citation>
    <scope>NUCLEOTIDE SEQUENCE [LARGE SCALE GENOMIC DNA]</scope>
    <source>
        <strain evidence="3">TBRC 1276</strain>
    </source>
</reference>
<evidence type="ECO:0008006" key="4">
    <source>
        <dbReference type="Google" id="ProtNLM"/>
    </source>
</evidence>
<dbReference type="RefSeq" id="WP_379530806.1">
    <property type="nucleotide sequence ID" value="NZ_JBHSBI010000014.1"/>
</dbReference>
<feature type="transmembrane region" description="Helical" evidence="1">
    <location>
        <begin position="245"/>
        <end position="267"/>
    </location>
</feature>
<dbReference type="Proteomes" id="UP001595851">
    <property type="component" value="Unassembled WGS sequence"/>
</dbReference>
<dbReference type="EMBL" id="JBHSBI010000014">
    <property type="protein sequence ID" value="MFC4010830.1"/>
    <property type="molecule type" value="Genomic_DNA"/>
</dbReference>
<name>A0ABV8GCW2_9ACTN</name>
<feature type="transmembrane region" description="Helical" evidence="1">
    <location>
        <begin position="137"/>
        <end position="161"/>
    </location>
</feature>
<sequence length="720" mass="76260">MSQLIDERPKDDRHTHARDKVRQHGVVWLAYAFTARNLIRLLAPALLVFLPIGLLAVPALAVLVDDSAAVVNGDFELVGTPGTPLLVWSAAVLVVSVAGQAVALPATVVLAAGLLVGKDVAVSGAMRAAARRWPAMAVLILVGVTALAVTLAAGLGILLWIKAEVTAYAVMAVLALFAMPCLLAVAPVVLEGRSVKSALARAYRLTVGASWATALTLAFGVALFPMLAAQAVNWAVSGLPIVPAVAGYVLALVTVPFQAAVIARLFLHRLVIKGTITEFKEIVDGLPEGPPRAARLVPVLAALLLPGLLYGGAVLINPLGWLEVSQTVVTKNVPRGSDYGADGRQQPRLDGSGLQALYAEQGERMVMLMDDTREAKLLTCADSSCARSRLTWAEPTAVDGRRTSAGARLADGRLAVTTWAVDERYHWVDDENWRARLGLLFCDATACVPAPGGKTLAEVTWGGQNSVVALAARPGGGLLVAQLLGLSEKSDDDKEVLAVTTCDDPACTRPRTKQVAKVPVNRYTGGGRDLIAGVDPDDHPVVLRLDHDSGAIHVVSCDDPACARARVEQPLGDDSPGYVFDRRGQPHATMAIRADGRPLIAYQDMADGTIKLLDCRTRTCAQADKAMLTTPGERHAGPAMVLDRAGRALVAFQDLDREQIVIATCTGTRCTRTPITTIPRGGDHGLVMALDGRGRPVLAWIDVGGWEDWDLVVTKPLTLR</sequence>
<proteinExistence type="predicted"/>
<protein>
    <recommendedName>
        <fullName evidence="4">ABC transporter permease</fullName>
    </recommendedName>
</protein>
<feature type="transmembrane region" description="Helical" evidence="1">
    <location>
        <begin position="296"/>
        <end position="316"/>
    </location>
</feature>
<gene>
    <name evidence="2" type="ORF">ACFOY2_26620</name>
</gene>
<feature type="transmembrane region" description="Helical" evidence="1">
    <location>
        <begin position="167"/>
        <end position="190"/>
    </location>
</feature>
<keyword evidence="1" id="KW-0472">Membrane</keyword>
<keyword evidence="1" id="KW-0812">Transmembrane</keyword>
<evidence type="ECO:0000256" key="1">
    <source>
        <dbReference type="SAM" id="Phobius"/>
    </source>
</evidence>